<gene>
    <name evidence="5" type="ordered locus">FRAAL2708</name>
</gene>
<dbReference type="KEGG" id="fal:FRAAL2708"/>
<dbReference type="EMBL" id="CT573213">
    <property type="protein sequence ID" value="CAJ61354.1"/>
    <property type="molecule type" value="Genomic_DNA"/>
</dbReference>
<dbReference type="InterPro" id="IPR000847">
    <property type="entry name" value="LysR_HTH_N"/>
</dbReference>
<keyword evidence="3" id="KW-0804">Transcription</keyword>
<dbReference type="InterPro" id="IPR036390">
    <property type="entry name" value="WH_DNA-bd_sf"/>
</dbReference>
<evidence type="ECO:0000256" key="2">
    <source>
        <dbReference type="ARBA" id="ARBA00023015"/>
    </source>
</evidence>
<keyword evidence="6" id="KW-1185">Reference proteome</keyword>
<accession>Q0RM98</accession>
<dbReference type="eggNOG" id="COG0583">
    <property type="taxonomic scope" value="Bacteria"/>
</dbReference>
<reference evidence="5 6" key="1">
    <citation type="journal article" date="2007" name="Genome Res.">
        <title>Genome characteristics of facultatively symbiotic Frankia sp. strains reflect host range and host plant biogeography.</title>
        <authorList>
            <person name="Normand P."/>
            <person name="Lapierre P."/>
            <person name="Tisa L.S."/>
            <person name="Gogarten J.P."/>
            <person name="Alloisio N."/>
            <person name="Bagnarol E."/>
            <person name="Bassi C.A."/>
            <person name="Berry A.M."/>
            <person name="Bickhart D.M."/>
            <person name="Choisne N."/>
            <person name="Couloux A."/>
            <person name="Cournoyer B."/>
            <person name="Cruveiller S."/>
            <person name="Daubin V."/>
            <person name="Demange N."/>
            <person name="Francino M.P."/>
            <person name="Goltsman E."/>
            <person name="Huang Y."/>
            <person name="Kopp O.R."/>
            <person name="Labarre L."/>
            <person name="Lapidus A."/>
            <person name="Lavire C."/>
            <person name="Marechal J."/>
            <person name="Martinez M."/>
            <person name="Mastronunzio J.E."/>
            <person name="Mullin B.C."/>
            <person name="Niemann J."/>
            <person name="Pujic P."/>
            <person name="Rawnsley T."/>
            <person name="Rouy Z."/>
            <person name="Schenowitz C."/>
            <person name="Sellstedt A."/>
            <person name="Tavares F."/>
            <person name="Tomkins J.P."/>
            <person name="Vallenet D."/>
            <person name="Valverde C."/>
            <person name="Wall L.G."/>
            <person name="Wang Y."/>
            <person name="Medigue C."/>
            <person name="Benson D.R."/>
        </authorList>
    </citation>
    <scope>NUCLEOTIDE SEQUENCE [LARGE SCALE GENOMIC DNA]</scope>
    <source>
        <strain evidence="6">DSM 45986 / CECT 9034 / ACN14a</strain>
    </source>
</reference>
<evidence type="ECO:0000259" key="4">
    <source>
        <dbReference type="Pfam" id="PF00126"/>
    </source>
</evidence>
<evidence type="ECO:0000313" key="6">
    <source>
        <dbReference type="Proteomes" id="UP000000657"/>
    </source>
</evidence>
<evidence type="ECO:0000256" key="1">
    <source>
        <dbReference type="ARBA" id="ARBA00009437"/>
    </source>
</evidence>
<dbReference type="PANTHER" id="PTHR30126">
    <property type="entry name" value="HTH-TYPE TRANSCRIPTIONAL REGULATOR"/>
    <property type="match status" value="1"/>
</dbReference>
<dbReference type="SUPFAM" id="SSF46785">
    <property type="entry name" value="Winged helix' DNA-binding domain"/>
    <property type="match status" value="1"/>
</dbReference>
<comment type="similarity">
    <text evidence="1">Belongs to the LysR transcriptional regulatory family.</text>
</comment>
<proteinExistence type="inferred from homology"/>
<dbReference type="PANTHER" id="PTHR30126:SF39">
    <property type="entry name" value="HTH-TYPE TRANSCRIPTIONAL REGULATOR CYSL"/>
    <property type="match status" value="1"/>
</dbReference>
<keyword evidence="2" id="KW-0805">Transcription regulation</keyword>
<dbReference type="Proteomes" id="UP000000657">
    <property type="component" value="Chromosome"/>
</dbReference>
<sequence>MQLSVSAAQEIADALGCPAPLLDVTFDQLRTLLAVCQSGSPLQAARLLGREHSSVRKQVDTLNRIFSAICGEPLAVKQGRGQDYLFTPTGETVAGIARAMFTEWTTGILDRRRRLGSTITVATTEFTIDFVAQVWPAVAEEFTRREIDLNIVHVRSRELWAQLDAKNVDLVAGSIPAGPGPDPIPDAYEVLEWHREDLALLTNLPLHDLPVDAVDQQRLPTIPLLAPSAGLIAEFLRRWYGPDYASQLRIVAEADNIYYGLALLRSPLVRGALLATHATAQAALDGRLPGGPGLRLVRLTDDYQPPLQVLAGIFGRKGERQRYDAHHPLNLLWNALTAHVTARQ</sequence>
<feature type="domain" description="HTH lysR-type" evidence="4">
    <location>
        <begin position="26"/>
        <end position="91"/>
    </location>
</feature>
<protein>
    <recommendedName>
        <fullName evidence="4">HTH lysR-type domain-containing protein</fullName>
    </recommendedName>
</protein>
<dbReference type="HOGENOM" id="CLU_855048_0_0_11"/>
<evidence type="ECO:0000313" key="5">
    <source>
        <dbReference type="EMBL" id="CAJ61354.1"/>
    </source>
</evidence>
<evidence type="ECO:0000256" key="3">
    <source>
        <dbReference type="ARBA" id="ARBA00023163"/>
    </source>
</evidence>
<dbReference type="GO" id="GO:0003700">
    <property type="term" value="F:DNA-binding transcription factor activity"/>
    <property type="evidence" value="ECO:0007669"/>
    <property type="project" value="InterPro"/>
</dbReference>
<organism evidence="5 6">
    <name type="scientific">Frankia alni (strain DSM 45986 / CECT 9034 / ACN14a)</name>
    <dbReference type="NCBI Taxonomy" id="326424"/>
    <lineage>
        <taxon>Bacteria</taxon>
        <taxon>Bacillati</taxon>
        <taxon>Actinomycetota</taxon>
        <taxon>Actinomycetes</taxon>
        <taxon>Frankiales</taxon>
        <taxon>Frankiaceae</taxon>
        <taxon>Frankia</taxon>
    </lineage>
</organism>
<dbReference type="Pfam" id="PF00126">
    <property type="entry name" value="HTH_1"/>
    <property type="match status" value="1"/>
</dbReference>
<dbReference type="GO" id="GO:0000976">
    <property type="term" value="F:transcription cis-regulatory region binding"/>
    <property type="evidence" value="ECO:0007669"/>
    <property type="project" value="TreeGrafter"/>
</dbReference>
<dbReference type="Gene3D" id="1.10.10.10">
    <property type="entry name" value="Winged helix-like DNA-binding domain superfamily/Winged helix DNA-binding domain"/>
    <property type="match status" value="1"/>
</dbReference>
<dbReference type="AlphaFoldDB" id="Q0RM98"/>
<dbReference type="InterPro" id="IPR036388">
    <property type="entry name" value="WH-like_DNA-bd_sf"/>
</dbReference>
<name>Q0RM98_FRAAA</name>
<dbReference type="STRING" id="326424.FRAAL2708"/>